<dbReference type="Gene3D" id="3.30.9.10">
    <property type="entry name" value="D-Amino Acid Oxidase, subunit A, domain 2"/>
    <property type="match status" value="1"/>
</dbReference>
<dbReference type="InterPro" id="IPR002938">
    <property type="entry name" value="FAD-bd"/>
</dbReference>
<keyword evidence="1" id="KW-0285">Flavoprotein</keyword>
<dbReference type="Gene3D" id="3.50.50.60">
    <property type="entry name" value="FAD/NAD(P)-binding domain"/>
    <property type="match status" value="1"/>
</dbReference>
<dbReference type="PRINTS" id="PR00420">
    <property type="entry name" value="RNGMNOXGNASE"/>
</dbReference>
<evidence type="ECO:0000259" key="3">
    <source>
        <dbReference type="Pfam" id="PF01494"/>
    </source>
</evidence>
<sequence length="411" mass="45157">MRTQVGIIGAGPAGLLLSHLLHLRGISSVVLETRDREYVERRVRAGVLEQGTVDVLNEAGVGHRMRREGLPHHGIELRFGGAGHRIAFERLVPGRSITVYGQQEVVKDLIAARLAADGEVLFEVSDVVPDGFETDKPAISFTRADGERVRLDCDVIAGCDGFHGVSRPAIPPGVLSVFERDYPFAWLGVLAQVPPSAEELIYAQTDRGFALHSMRSPTISRFYLQVPPDEPVANWPDERIWAELRTRLETVPGFALTTGPIIEKSVTPMRSFVAEPMRCGRLYLAGDAAHIVPPTGAKGLNLAVADVRLLTEALAAWYATGSTDLLDGYSDTCLRRVWRAQHFSWWMTTLLHTFDSDDAYGRRLQRSYLDYVTSSDAAAATLAENYVGLPFEDVPADIPAVPPAFPEGHRP</sequence>
<dbReference type="SUPFAM" id="SSF51905">
    <property type="entry name" value="FAD/NAD(P)-binding domain"/>
    <property type="match status" value="1"/>
</dbReference>
<dbReference type="InterPro" id="IPR012733">
    <property type="entry name" value="HB_mOase"/>
</dbReference>
<name>A0A365HAQ5_9ACTN</name>
<keyword evidence="4" id="KW-0560">Oxidoreductase</keyword>
<dbReference type="RefSeq" id="WP_111863451.1">
    <property type="nucleotide sequence ID" value="NZ_QLYX01000002.1"/>
</dbReference>
<comment type="caution">
    <text evidence="4">The sequence shown here is derived from an EMBL/GenBank/DDBJ whole genome shotgun (WGS) entry which is preliminary data.</text>
</comment>
<gene>
    <name evidence="4" type="primary">pobA</name>
    <name evidence="4" type="ORF">DPM19_04045</name>
</gene>
<dbReference type="EC" id="1.14.13.2" evidence="4"/>
<dbReference type="Proteomes" id="UP000251891">
    <property type="component" value="Unassembled WGS sequence"/>
</dbReference>
<dbReference type="EMBL" id="QLYX01000002">
    <property type="protein sequence ID" value="RAY16109.1"/>
    <property type="molecule type" value="Genomic_DNA"/>
</dbReference>
<reference evidence="4 5" key="1">
    <citation type="submission" date="2018-06" db="EMBL/GenBank/DDBJ databases">
        <title>Actinomadura craniellae sp. nov. isolated from marine sponge Craniella sp.</title>
        <authorList>
            <person name="Li L."/>
            <person name="Xu Q.H."/>
            <person name="Lin H.W."/>
            <person name="Lu Y.H."/>
        </authorList>
    </citation>
    <scope>NUCLEOTIDE SEQUENCE [LARGE SCALE GENOMIC DNA]</scope>
    <source>
        <strain evidence="4 5">LHW63021</strain>
    </source>
</reference>
<dbReference type="Pfam" id="PF01494">
    <property type="entry name" value="FAD_binding_3"/>
    <property type="match status" value="1"/>
</dbReference>
<dbReference type="SUPFAM" id="SSF54373">
    <property type="entry name" value="FAD-linked reductases, C-terminal domain"/>
    <property type="match status" value="1"/>
</dbReference>
<dbReference type="NCBIfam" id="NF006091">
    <property type="entry name" value="PRK08243.1"/>
    <property type="match status" value="1"/>
</dbReference>
<proteinExistence type="predicted"/>
<dbReference type="OrthoDB" id="9791689at2"/>
<evidence type="ECO:0000313" key="5">
    <source>
        <dbReference type="Proteomes" id="UP000251891"/>
    </source>
</evidence>
<accession>A0A365HAQ5</accession>
<dbReference type="PANTHER" id="PTHR43004">
    <property type="entry name" value="TRK SYSTEM POTASSIUM UPTAKE PROTEIN"/>
    <property type="match status" value="1"/>
</dbReference>
<dbReference type="GO" id="GO:0043639">
    <property type="term" value="P:benzoate catabolic process"/>
    <property type="evidence" value="ECO:0007669"/>
    <property type="project" value="InterPro"/>
</dbReference>
<keyword evidence="2" id="KW-0274">FAD</keyword>
<organism evidence="4 5">
    <name type="scientific">Actinomadura craniellae</name>
    <dbReference type="NCBI Taxonomy" id="2231787"/>
    <lineage>
        <taxon>Bacteria</taxon>
        <taxon>Bacillati</taxon>
        <taxon>Actinomycetota</taxon>
        <taxon>Actinomycetes</taxon>
        <taxon>Streptosporangiales</taxon>
        <taxon>Thermomonosporaceae</taxon>
        <taxon>Actinomadura</taxon>
    </lineage>
</organism>
<dbReference type="GO" id="GO:0018659">
    <property type="term" value="F:4-hydroxybenzoate 3-monooxygenase activity"/>
    <property type="evidence" value="ECO:0007669"/>
    <property type="project" value="UniProtKB-EC"/>
</dbReference>
<evidence type="ECO:0000256" key="1">
    <source>
        <dbReference type="ARBA" id="ARBA00022630"/>
    </source>
</evidence>
<dbReference type="NCBIfam" id="TIGR02360">
    <property type="entry name" value="pbenz_hydroxyl"/>
    <property type="match status" value="1"/>
</dbReference>
<feature type="domain" description="FAD-binding" evidence="3">
    <location>
        <begin position="2"/>
        <end position="343"/>
    </location>
</feature>
<dbReference type="AlphaFoldDB" id="A0A365HAQ5"/>
<dbReference type="InterPro" id="IPR036188">
    <property type="entry name" value="FAD/NAD-bd_sf"/>
</dbReference>
<dbReference type="InterPro" id="IPR050641">
    <property type="entry name" value="RIFMO-like"/>
</dbReference>
<evidence type="ECO:0000256" key="2">
    <source>
        <dbReference type="ARBA" id="ARBA00022827"/>
    </source>
</evidence>
<evidence type="ECO:0000313" key="4">
    <source>
        <dbReference type="EMBL" id="RAY16109.1"/>
    </source>
</evidence>
<keyword evidence="4" id="KW-0503">Monooxygenase</keyword>
<dbReference type="GO" id="GO:0071949">
    <property type="term" value="F:FAD binding"/>
    <property type="evidence" value="ECO:0007669"/>
    <property type="project" value="InterPro"/>
</dbReference>
<protein>
    <submittedName>
        <fullName evidence="4">4-hydroxybenzoate 3-monooxygenase</fullName>
        <ecNumber evidence="4">1.14.13.2</ecNumber>
    </submittedName>
</protein>
<dbReference type="PANTHER" id="PTHR43004:SF3">
    <property type="entry name" value="P-HYDROXYBENZOATE HYDROXYLASE"/>
    <property type="match status" value="1"/>
</dbReference>
<keyword evidence="5" id="KW-1185">Reference proteome</keyword>